<dbReference type="SMART" id="SM00953">
    <property type="entry name" value="RES"/>
    <property type="match status" value="1"/>
</dbReference>
<dbReference type="AlphaFoldDB" id="A0A1H2W3D4"/>
<accession>A0A1H2W3D4</accession>
<dbReference type="RefSeq" id="WP_093030931.1">
    <property type="nucleotide sequence ID" value="NZ_FNNZ01000008.1"/>
</dbReference>
<reference evidence="3" key="1">
    <citation type="submission" date="2016-10" db="EMBL/GenBank/DDBJ databases">
        <authorList>
            <person name="Varghese N."/>
            <person name="Submissions S."/>
        </authorList>
    </citation>
    <scope>NUCLEOTIDE SEQUENCE [LARGE SCALE GENOMIC DNA]</scope>
    <source>
        <strain evidence="3">DSM 217</strain>
    </source>
</reference>
<organism evidence="2 3">
    <name type="scientific">Thiocapsa roseopersicina</name>
    <dbReference type="NCBI Taxonomy" id="1058"/>
    <lineage>
        <taxon>Bacteria</taxon>
        <taxon>Pseudomonadati</taxon>
        <taxon>Pseudomonadota</taxon>
        <taxon>Gammaproteobacteria</taxon>
        <taxon>Chromatiales</taxon>
        <taxon>Chromatiaceae</taxon>
        <taxon>Thiocapsa</taxon>
    </lineage>
</organism>
<feature type="domain" description="RES" evidence="1">
    <location>
        <begin position="70"/>
        <end position="207"/>
    </location>
</feature>
<evidence type="ECO:0000313" key="2">
    <source>
        <dbReference type="EMBL" id="SDW75006.1"/>
    </source>
</evidence>
<dbReference type="EMBL" id="FNNZ01000008">
    <property type="protein sequence ID" value="SDW75006.1"/>
    <property type="molecule type" value="Genomic_DNA"/>
</dbReference>
<dbReference type="Proteomes" id="UP000198816">
    <property type="component" value="Unassembled WGS sequence"/>
</dbReference>
<dbReference type="Pfam" id="PF08808">
    <property type="entry name" value="RES"/>
    <property type="match status" value="1"/>
</dbReference>
<name>A0A1H2W3D4_THIRO</name>
<dbReference type="STRING" id="1058.SAMN05421783_10822"/>
<protein>
    <submittedName>
        <fullName evidence="2">RES domain-containing protein</fullName>
    </submittedName>
</protein>
<evidence type="ECO:0000259" key="1">
    <source>
        <dbReference type="SMART" id="SM00953"/>
    </source>
</evidence>
<dbReference type="OrthoDB" id="9799238at2"/>
<gene>
    <name evidence="2" type="ORF">SAMN05421783_10822</name>
</gene>
<proteinExistence type="predicted"/>
<evidence type="ECO:0000313" key="3">
    <source>
        <dbReference type="Proteomes" id="UP000198816"/>
    </source>
</evidence>
<sequence>MDLWSTCRETIHIGPLGGDLLRMVESQQQIATTSLVDDLAEQALLEELIERSKPPLRPGTERLHYLLATPFRYPPLRHGSRFGTRFEPSLLYGALGLPTLLAEVAYYRFLFWTGMEVPPPSGRLLTQHTQFRARWRSERGVRLQAPPCAAYETQLRHPSDYGACQRLGSALRESGVGAFEFVSARDPDRGINVALLGPEALTSRAPLGVRAWLCETRPDRIVFVSEDEPELHVFPVDLFTVGGALPLPAG</sequence>
<dbReference type="InterPro" id="IPR014914">
    <property type="entry name" value="RES_dom"/>
</dbReference>
<keyword evidence="3" id="KW-1185">Reference proteome</keyword>